<dbReference type="PANTHER" id="PTHR23359">
    <property type="entry name" value="NUCLEOTIDE KINASE"/>
    <property type="match status" value="1"/>
</dbReference>
<keyword evidence="1 4" id="KW-0808">Transferase</keyword>
<dbReference type="GO" id="GO:0005524">
    <property type="term" value="F:ATP binding"/>
    <property type="evidence" value="ECO:0007669"/>
    <property type="project" value="InterPro"/>
</dbReference>
<protein>
    <submittedName>
        <fullName evidence="5">Adenylate kinase/UMP-CMP kinase</fullName>
    </submittedName>
</protein>
<dbReference type="HAMAP" id="MF_00235">
    <property type="entry name" value="Adenylate_kinase_Adk"/>
    <property type="match status" value="1"/>
</dbReference>
<sequence>MELGVFSRAVPCSGRMEGSVSTTLSRTTPPVVFFLGGPGSGKGTCSQRVSAENPDFVYFSVGSLLRAEKQSGSELGKAISGLIDRGVIVPPEMSMAVMRRALEAHAHHSAVLIDGFPRSLQQDDGWVESFGLPALVVVLDSSEECMRLRLSERSRTSGRADDKVSVLDKRFEQYATETRPVEQRYAALEGGRLLLTVNAMQDKESVYQDVKNGLIHKGIWTNGH</sequence>
<dbReference type="PROSITE" id="PS00113">
    <property type="entry name" value="ADENYLATE_KINASE"/>
    <property type="match status" value="1"/>
</dbReference>
<evidence type="ECO:0000313" key="6">
    <source>
        <dbReference type="Proteomes" id="UP000265618"/>
    </source>
</evidence>
<keyword evidence="2" id="KW-0547">Nucleotide-binding</keyword>
<gene>
    <name evidence="5" type="ORF">KIPB_005974</name>
</gene>
<accession>A0A9K3GIQ9</accession>
<dbReference type="Gene3D" id="3.40.50.300">
    <property type="entry name" value="P-loop containing nucleotide triphosphate hydrolases"/>
    <property type="match status" value="1"/>
</dbReference>
<keyword evidence="3 4" id="KW-0418">Kinase</keyword>
<organism evidence="5 6">
    <name type="scientific">Kipferlia bialata</name>
    <dbReference type="NCBI Taxonomy" id="797122"/>
    <lineage>
        <taxon>Eukaryota</taxon>
        <taxon>Metamonada</taxon>
        <taxon>Carpediemonas-like organisms</taxon>
        <taxon>Kipferlia</taxon>
    </lineage>
</organism>
<dbReference type="Pfam" id="PF00406">
    <property type="entry name" value="ADK"/>
    <property type="match status" value="1"/>
</dbReference>
<dbReference type="InterPro" id="IPR000850">
    <property type="entry name" value="Adenylat/UMP-CMP_kin"/>
</dbReference>
<dbReference type="GO" id="GO:0019205">
    <property type="term" value="F:nucleobase-containing compound kinase activity"/>
    <property type="evidence" value="ECO:0007669"/>
    <property type="project" value="InterPro"/>
</dbReference>
<evidence type="ECO:0000313" key="5">
    <source>
        <dbReference type="EMBL" id="GIQ84478.1"/>
    </source>
</evidence>
<dbReference type="InterPro" id="IPR033690">
    <property type="entry name" value="Adenylat_kinase_CS"/>
</dbReference>
<keyword evidence="6" id="KW-1185">Reference proteome</keyword>
<evidence type="ECO:0000256" key="3">
    <source>
        <dbReference type="ARBA" id="ARBA00022777"/>
    </source>
</evidence>
<dbReference type="EMBL" id="BDIP01001473">
    <property type="protein sequence ID" value="GIQ84478.1"/>
    <property type="molecule type" value="Genomic_DNA"/>
</dbReference>
<dbReference type="Proteomes" id="UP000265618">
    <property type="component" value="Unassembled WGS sequence"/>
</dbReference>
<comment type="caution">
    <text evidence="5">The sequence shown here is derived from an EMBL/GenBank/DDBJ whole genome shotgun (WGS) entry which is preliminary data.</text>
</comment>
<dbReference type="OrthoDB" id="442176at2759"/>
<dbReference type="InterPro" id="IPR027417">
    <property type="entry name" value="P-loop_NTPase"/>
</dbReference>
<dbReference type="PRINTS" id="PR00094">
    <property type="entry name" value="ADENYLTKNASE"/>
</dbReference>
<evidence type="ECO:0000256" key="1">
    <source>
        <dbReference type="ARBA" id="ARBA00022679"/>
    </source>
</evidence>
<name>A0A9K3GIQ9_9EUKA</name>
<reference evidence="5 6" key="1">
    <citation type="journal article" date="2018" name="PLoS ONE">
        <title>The draft genome of Kipferlia bialata reveals reductive genome evolution in fornicate parasites.</title>
        <authorList>
            <person name="Tanifuji G."/>
            <person name="Takabayashi S."/>
            <person name="Kume K."/>
            <person name="Takagi M."/>
            <person name="Nakayama T."/>
            <person name="Kamikawa R."/>
            <person name="Inagaki Y."/>
            <person name="Hashimoto T."/>
        </authorList>
    </citation>
    <scope>NUCLEOTIDE SEQUENCE [LARGE SCALE GENOMIC DNA]</scope>
    <source>
        <strain evidence="5">NY0173</strain>
    </source>
</reference>
<dbReference type="CDD" id="cd01428">
    <property type="entry name" value="ADK"/>
    <property type="match status" value="1"/>
</dbReference>
<evidence type="ECO:0000256" key="2">
    <source>
        <dbReference type="ARBA" id="ARBA00022741"/>
    </source>
</evidence>
<comment type="similarity">
    <text evidence="4">Belongs to the adenylate kinase family.</text>
</comment>
<proteinExistence type="inferred from homology"/>
<evidence type="ECO:0000256" key="4">
    <source>
        <dbReference type="RuleBase" id="RU003330"/>
    </source>
</evidence>
<dbReference type="SUPFAM" id="SSF52540">
    <property type="entry name" value="P-loop containing nucleoside triphosphate hydrolases"/>
    <property type="match status" value="1"/>
</dbReference>
<dbReference type="GO" id="GO:0006139">
    <property type="term" value="P:nucleobase-containing compound metabolic process"/>
    <property type="evidence" value="ECO:0007669"/>
    <property type="project" value="InterPro"/>
</dbReference>
<dbReference type="AlphaFoldDB" id="A0A9K3GIQ9"/>